<sequence>MKKITLFGSAFIALALLVSSFALPAQAVAPAWDATGSYVINMEYWGTDYAHDMSLTQDSLGNLTGSGGYPAGGAHTYTWVLTSGSVSGNSIDFLADYTASADAVVPQTTLHLVGTIASDGTISGTWSDNYQGGSRSGAVSTVSGVTVALRTITASAGANGSISPFGLVVVNDGNNQAFTITADSGYHIDDFLVDGSSVGALGTYVFTNVSANHTISVSFELDPVSLESPLVKAECKDGGWMNFTNPSFRNQGQCIAYVNHRDDRGEDDDLEVEGSVSVSVDDDDEEEDDDEDDEEEDSDEHRSFSNRIREILDGDDDEEDDE</sequence>
<evidence type="ECO:0000256" key="1">
    <source>
        <dbReference type="SAM" id="MobiDB-lite"/>
    </source>
</evidence>
<protein>
    <submittedName>
        <fullName evidence="3">Uncharacterized protein</fullName>
    </submittedName>
</protein>
<comment type="caution">
    <text evidence="3">The sequence shown here is derived from an EMBL/GenBank/DDBJ whole genome shotgun (WGS) entry which is preliminary data.</text>
</comment>
<organism evidence="3 4">
    <name type="scientific">Candidatus Nomurabacteria bacterium GW2011_GWF2_43_8</name>
    <dbReference type="NCBI Taxonomy" id="1618779"/>
    <lineage>
        <taxon>Bacteria</taxon>
        <taxon>Candidatus Nomuraibacteriota</taxon>
    </lineage>
</organism>
<evidence type="ECO:0000313" key="4">
    <source>
        <dbReference type="Proteomes" id="UP000033831"/>
    </source>
</evidence>
<gene>
    <name evidence="3" type="ORF">UW07_C0022G0002</name>
</gene>
<dbReference type="EMBL" id="LCGX01000022">
    <property type="protein sequence ID" value="KKT23711.1"/>
    <property type="molecule type" value="Genomic_DNA"/>
</dbReference>
<dbReference type="AlphaFoldDB" id="A0A0G1FMQ3"/>
<dbReference type="PATRIC" id="fig|1618779.3.peg.440"/>
<evidence type="ECO:0000256" key="2">
    <source>
        <dbReference type="SAM" id="SignalP"/>
    </source>
</evidence>
<name>A0A0G1FMQ3_9BACT</name>
<accession>A0A0G1FMQ3</accession>
<dbReference type="Proteomes" id="UP000033831">
    <property type="component" value="Unassembled WGS sequence"/>
</dbReference>
<proteinExistence type="predicted"/>
<feature type="chain" id="PRO_5002537032" evidence="2">
    <location>
        <begin position="28"/>
        <end position="322"/>
    </location>
</feature>
<keyword evidence="2" id="KW-0732">Signal</keyword>
<feature type="compositionally biased region" description="Basic and acidic residues" evidence="1">
    <location>
        <begin position="299"/>
        <end position="312"/>
    </location>
</feature>
<reference evidence="3 4" key="1">
    <citation type="journal article" date="2015" name="Nature">
        <title>rRNA introns, odd ribosomes, and small enigmatic genomes across a large radiation of phyla.</title>
        <authorList>
            <person name="Brown C.T."/>
            <person name="Hug L.A."/>
            <person name="Thomas B.C."/>
            <person name="Sharon I."/>
            <person name="Castelle C.J."/>
            <person name="Singh A."/>
            <person name="Wilkins M.J."/>
            <person name="Williams K.H."/>
            <person name="Banfield J.F."/>
        </authorList>
    </citation>
    <scope>NUCLEOTIDE SEQUENCE [LARGE SCALE GENOMIC DNA]</scope>
</reference>
<feature type="signal peptide" evidence="2">
    <location>
        <begin position="1"/>
        <end position="27"/>
    </location>
</feature>
<feature type="region of interest" description="Disordered" evidence="1">
    <location>
        <begin position="265"/>
        <end position="322"/>
    </location>
</feature>
<feature type="compositionally biased region" description="Acidic residues" evidence="1">
    <location>
        <begin position="313"/>
        <end position="322"/>
    </location>
</feature>
<evidence type="ECO:0000313" key="3">
    <source>
        <dbReference type="EMBL" id="KKT23711.1"/>
    </source>
</evidence>
<feature type="compositionally biased region" description="Acidic residues" evidence="1">
    <location>
        <begin position="280"/>
        <end position="298"/>
    </location>
</feature>